<dbReference type="Pfam" id="PF04432">
    <property type="entry name" value="FrhB_FdhB_C"/>
    <property type="match status" value="1"/>
</dbReference>
<dbReference type="AlphaFoldDB" id="A0A497VQY9"/>
<dbReference type="InterPro" id="IPR007525">
    <property type="entry name" value="FrhB_FdhB_C"/>
</dbReference>
<dbReference type="Pfam" id="PF04422">
    <property type="entry name" value="FrhB_FdhB_N"/>
    <property type="match status" value="1"/>
</dbReference>
<evidence type="ECO:0000259" key="2">
    <source>
        <dbReference type="Pfam" id="PF04432"/>
    </source>
</evidence>
<reference evidence="3 4" key="1">
    <citation type="submission" date="2018-10" db="EMBL/GenBank/DDBJ databases">
        <title>Genomic Encyclopedia of Archaeal and Bacterial Type Strains, Phase II (KMG-II): from individual species to whole genera.</title>
        <authorList>
            <person name="Goeker M."/>
        </authorList>
    </citation>
    <scope>NUCLEOTIDE SEQUENCE [LARGE SCALE GENOMIC DNA]</scope>
    <source>
        <strain evidence="3 4">DSM 29466</strain>
    </source>
</reference>
<evidence type="ECO:0000313" key="3">
    <source>
        <dbReference type="EMBL" id="RLJ41426.1"/>
    </source>
</evidence>
<organism evidence="3 4">
    <name type="scientific">Litoreibacter meonggei</name>
    <dbReference type="NCBI Taxonomy" id="1049199"/>
    <lineage>
        <taxon>Bacteria</taxon>
        <taxon>Pseudomonadati</taxon>
        <taxon>Pseudomonadota</taxon>
        <taxon>Alphaproteobacteria</taxon>
        <taxon>Rhodobacterales</taxon>
        <taxon>Roseobacteraceae</taxon>
        <taxon>Litoreibacter</taxon>
    </lineage>
</organism>
<sequence length="379" mass="41625">METDKDGFLRPRFSRELHPSEQFKLSRICPSVGQESLRRGRKLDPIWGPYVSAEIGFSNNKALRHRAASGGALSGFLISLIKSQQVDGVIHVTADPLNPLANVTTVSTSIRDIRGAAGSRYAPSSPLDILDSLRGGARRFAFVGKPCDVSALYALRQEDVEIARMVPILVSFFCAGVPSVQGGQDILRHMSVKPSDVAQFQHRAEGWPGRATATLKDGTQRSISYEESWGATLSKRVQHRCKLCADGSGVFADVVFADAWQSDAHGYPSFDDQPGQSLVLCRTQEGHSRVKAAQLSGHLDLSPYDLTALADVQPGQTRRRRVLLARLAALWLMGRPFPRYRGMGLWTMARRASVSDIVRNFGGMIRRASQRPVKEEGPC</sequence>
<gene>
    <name evidence="3" type="ORF">BCF46_3219</name>
</gene>
<dbReference type="PANTHER" id="PTHR31332:SF0">
    <property type="entry name" value="7-HYDROXYMETHYL CHLOROPHYLL A REDUCTASE, CHLOROPLASTIC"/>
    <property type="match status" value="1"/>
</dbReference>
<dbReference type="GO" id="GO:0033354">
    <property type="term" value="P:chlorophyll cycle"/>
    <property type="evidence" value="ECO:0007669"/>
    <property type="project" value="TreeGrafter"/>
</dbReference>
<dbReference type="InterPro" id="IPR045220">
    <property type="entry name" value="FRHB/FDHB/HCAR-like"/>
</dbReference>
<dbReference type="EMBL" id="RCCE01000005">
    <property type="protein sequence ID" value="RLJ41426.1"/>
    <property type="molecule type" value="Genomic_DNA"/>
</dbReference>
<dbReference type="Proteomes" id="UP000269157">
    <property type="component" value="Unassembled WGS sequence"/>
</dbReference>
<feature type="domain" description="Coenzyme F420 hydrogenase/dehydrogenase beta subunit N-terminal" evidence="1">
    <location>
        <begin position="56"/>
        <end position="129"/>
    </location>
</feature>
<evidence type="ECO:0000313" key="4">
    <source>
        <dbReference type="Proteomes" id="UP000269157"/>
    </source>
</evidence>
<dbReference type="GO" id="GO:0090415">
    <property type="term" value="F:7-hydroxymethyl chlorophyll a reductase activity"/>
    <property type="evidence" value="ECO:0007669"/>
    <property type="project" value="TreeGrafter"/>
</dbReference>
<protein>
    <submittedName>
        <fullName evidence="3">Coenzyme F420 hydrogenase subunit beta</fullName>
    </submittedName>
</protein>
<evidence type="ECO:0000259" key="1">
    <source>
        <dbReference type="Pfam" id="PF04422"/>
    </source>
</evidence>
<comment type="caution">
    <text evidence="3">The sequence shown here is derived from an EMBL/GenBank/DDBJ whole genome shotgun (WGS) entry which is preliminary data.</text>
</comment>
<dbReference type="InterPro" id="IPR007516">
    <property type="entry name" value="Co_F420_Hydgase/DH_bsu_N"/>
</dbReference>
<feature type="domain" description="Coenzyme F420 hydrogenase/dehydrogenase beta subunit C-terminal" evidence="2">
    <location>
        <begin position="138"/>
        <end position="305"/>
    </location>
</feature>
<name>A0A497VQY9_9RHOB</name>
<proteinExistence type="predicted"/>
<keyword evidence="4" id="KW-1185">Reference proteome</keyword>
<accession>A0A497VQY9</accession>
<dbReference type="PANTHER" id="PTHR31332">
    <property type="entry name" value="7-HYDROXYMETHYL CHLOROPHYLL A REDUCTASE, CHLOROPLASTIC"/>
    <property type="match status" value="1"/>
</dbReference>